<evidence type="ECO:0000313" key="2">
    <source>
        <dbReference type="EMBL" id="EWY92138.1"/>
    </source>
</evidence>
<feature type="region of interest" description="Disordered" evidence="1">
    <location>
        <begin position="114"/>
        <end position="137"/>
    </location>
</feature>
<dbReference type="AlphaFoldDB" id="W9IB35"/>
<proteinExistence type="predicted"/>
<dbReference type="HOGENOM" id="CLU_1865185_0_0_1"/>
<dbReference type="EMBL" id="JH717843">
    <property type="protein sequence ID" value="EWY92138.1"/>
    <property type="molecule type" value="Genomic_DNA"/>
</dbReference>
<protein>
    <submittedName>
        <fullName evidence="2">Uncharacterized protein</fullName>
    </submittedName>
</protein>
<organism evidence="2 3">
    <name type="scientific">Fusarium oxysporum NRRL 32931</name>
    <dbReference type="NCBI Taxonomy" id="660029"/>
    <lineage>
        <taxon>Eukaryota</taxon>
        <taxon>Fungi</taxon>
        <taxon>Dikarya</taxon>
        <taxon>Ascomycota</taxon>
        <taxon>Pezizomycotina</taxon>
        <taxon>Sordariomycetes</taxon>
        <taxon>Hypocreomycetidae</taxon>
        <taxon>Hypocreales</taxon>
        <taxon>Nectriaceae</taxon>
        <taxon>Fusarium</taxon>
        <taxon>Fusarium oxysporum species complex</taxon>
    </lineage>
</organism>
<evidence type="ECO:0000256" key="1">
    <source>
        <dbReference type="SAM" id="MobiDB-lite"/>
    </source>
</evidence>
<gene>
    <name evidence="2" type="ORF">FOYG_09033</name>
</gene>
<accession>W9IB35</accession>
<dbReference type="OrthoDB" id="3562904at2759"/>
<reference evidence="2 3" key="1">
    <citation type="submission" date="2011-06" db="EMBL/GenBank/DDBJ databases">
        <title>The Genome Sequence of Fusarium oxysporum FOSC 3-a.</title>
        <authorList>
            <consortium name="The Broad Institute Genome Sequencing Platform"/>
            <person name="Ma L.-J."/>
            <person name="Gale L.R."/>
            <person name="Schwartz D.C."/>
            <person name="Zhou S."/>
            <person name="Corby-Kistler H."/>
            <person name="Young S.K."/>
            <person name="Zeng Q."/>
            <person name="Gargeya S."/>
            <person name="Fitzgerald M."/>
            <person name="Haas B."/>
            <person name="Abouelleil A."/>
            <person name="Alvarado L."/>
            <person name="Arachchi H.M."/>
            <person name="Berlin A."/>
            <person name="Brown A."/>
            <person name="Chapman S.B."/>
            <person name="Chen Z."/>
            <person name="Dunbar C."/>
            <person name="Freedman E."/>
            <person name="Gearin G."/>
            <person name="Gellesch M."/>
            <person name="Goldberg J."/>
            <person name="Griggs A."/>
            <person name="Gujja S."/>
            <person name="Heiman D."/>
            <person name="Howarth C."/>
            <person name="Larson L."/>
            <person name="Lui A."/>
            <person name="MacDonald P.J.P."/>
            <person name="Mehta T."/>
            <person name="Montmayeur A."/>
            <person name="Murphy C."/>
            <person name="Neiman D."/>
            <person name="Pearson M."/>
            <person name="Priest M."/>
            <person name="Roberts A."/>
            <person name="Saif S."/>
            <person name="Shea T."/>
            <person name="Shenoy N."/>
            <person name="Sisk P."/>
            <person name="Stolte C."/>
            <person name="Sykes S."/>
            <person name="Wortman J."/>
            <person name="Nusbaum C."/>
            <person name="Birren B."/>
        </authorList>
    </citation>
    <scope>NUCLEOTIDE SEQUENCE [LARGE SCALE GENOMIC DNA]</scope>
    <source>
        <strain evidence="3">FOSC 3-a</strain>
    </source>
</reference>
<sequence length="137" mass="15219">MSPICDRNVIGDLQPSSQDSAIPHLNLYLDNILCLCCDGQERPYVCRSETHMREHLRLVHGCQPHRRGQRYKNGIIEAWREQGVARAPVACQMLFKTSSSRRYFPVLAPVPTLSKTSHGTASPADGFSDPDAGVSEV</sequence>
<name>W9IB35_FUSOX</name>
<evidence type="ECO:0000313" key="3">
    <source>
        <dbReference type="Proteomes" id="UP000030753"/>
    </source>
</evidence>
<dbReference type="Proteomes" id="UP000030753">
    <property type="component" value="Unassembled WGS sequence"/>
</dbReference>